<evidence type="ECO:0000313" key="2">
    <source>
        <dbReference type="Proteomes" id="UP000054477"/>
    </source>
</evidence>
<dbReference type="OrthoDB" id="10544104at2759"/>
<dbReference type="AlphaFoldDB" id="A0A0C9WYN2"/>
<sequence>MSKSLFDALGKKWATIKNPAYTIFAHDIIWTLLGSFEDITSVEGDEEITWHT</sequence>
<reference evidence="1 2" key="1">
    <citation type="submission" date="2014-04" db="EMBL/GenBank/DDBJ databases">
        <authorList>
            <consortium name="DOE Joint Genome Institute"/>
            <person name="Kuo A."/>
            <person name="Kohler A."/>
            <person name="Nagy L.G."/>
            <person name="Floudas D."/>
            <person name="Copeland A."/>
            <person name="Barry K.W."/>
            <person name="Cichocki N."/>
            <person name="Veneault-Fourrey C."/>
            <person name="LaButti K."/>
            <person name="Lindquist E.A."/>
            <person name="Lipzen A."/>
            <person name="Lundell T."/>
            <person name="Morin E."/>
            <person name="Murat C."/>
            <person name="Sun H."/>
            <person name="Tunlid A."/>
            <person name="Henrissat B."/>
            <person name="Grigoriev I.V."/>
            <person name="Hibbett D.S."/>
            <person name="Martin F."/>
            <person name="Nordberg H.P."/>
            <person name="Cantor M.N."/>
            <person name="Hua S.X."/>
        </authorList>
    </citation>
    <scope>NUCLEOTIDE SEQUENCE [LARGE SCALE GENOMIC DNA]</scope>
    <source>
        <strain evidence="1 2">LaAM-08-1</strain>
    </source>
</reference>
<keyword evidence="2" id="KW-1185">Reference proteome</keyword>
<dbReference type="Proteomes" id="UP000054477">
    <property type="component" value="Unassembled WGS sequence"/>
</dbReference>
<name>A0A0C9WYN2_9AGAR</name>
<protein>
    <submittedName>
        <fullName evidence="1">Uncharacterized protein</fullName>
    </submittedName>
</protein>
<dbReference type="EMBL" id="KN838565">
    <property type="protein sequence ID" value="KIK04915.1"/>
    <property type="molecule type" value="Genomic_DNA"/>
</dbReference>
<organism evidence="1 2">
    <name type="scientific">Laccaria amethystina LaAM-08-1</name>
    <dbReference type="NCBI Taxonomy" id="1095629"/>
    <lineage>
        <taxon>Eukaryota</taxon>
        <taxon>Fungi</taxon>
        <taxon>Dikarya</taxon>
        <taxon>Basidiomycota</taxon>
        <taxon>Agaricomycotina</taxon>
        <taxon>Agaricomycetes</taxon>
        <taxon>Agaricomycetidae</taxon>
        <taxon>Agaricales</taxon>
        <taxon>Agaricineae</taxon>
        <taxon>Hydnangiaceae</taxon>
        <taxon>Laccaria</taxon>
    </lineage>
</organism>
<proteinExistence type="predicted"/>
<dbReference type="HOGENOM" id="CLU_3087591_0_0_1"/>
<gene>
    <name evidence="1" type="ORF">K443DRAFT_4271</name>
</gene>
<reference evidence="2" key="2">
    <citation type="submission" date="2015-01" db="EMBL/GenBank/DDBJ databases">
        <title>Evolutionary Origins and Diversification of the Mycorrhizal Mutualists.</title>
        <authorList>
            <consortium name="DOE Joint Genome Institute"/>
            <consortium name="Mycorrhizal Genomics Consortium"/>
            <person name="Kohler A."/>
            <person name="Kuo A."/>
            <person name="Nagy L.G."/>
            <person name="Floudas D."/>
            <person name="Copeland A."/>
            <person name="Barry K.W."/>
            <person name="Cichocki N."/>
            <person name="Veneault-Fourrey C."/>
            <person name="LaButti K."/>
            <person name="Lindquist E.A."/>
            <person name="Lipzen A."/>
            <person name="Lundell T."/>
            <person name="Morin E."/>
            <person name="Murat C."/>
            <person name="Riley R."/>
            <person name="Ohm R."/>
            <person name="Sun H."/>
            <person name="Tunlid A."/>
            <person name="Henrissat B."/>
            <person name="Grigoriev I.V."/>
            <person name="Hibbett D.S."/>
            <person name="Martin F."/>
        </authorList>
    </citation>
    <scope>NUCLEOTIDE SEQUENCE [LARGE SCALE GENOMIC DNA]</scope>
    <source>
        <strain evidence="2">LaAM-08-1</strain>
    </source>
</reference>
<evidence type="ECO:0000313" key="1">
    <source>
        <dbReference type="EMBL" id="KIK04915.1"/>
    </source>
</evidence>
<accession>A0A0C9WYN2</accession>